<feature type="domain" description="YCII-related" evidence="1">
    <location>
        <begin position="35"/>
        <end position="122"/>
    </location>
</feature>
<dbReference type="Pfam" id="PF03795">
    <property type="entry name" value="YCII"/>
    <property type="match status" value="1"/>
</dbReference>
<evidence type="ECO:0000313" key="3">
    <source>
        <dbReference type="Proteomes" id="UP000268093"/>
    </source>
</evidence>
<dbReference type="Proteomes" id="UP000268093">
    <property type="component" value="Unassembled WGS sequence"/>
</dbReference>
<accession>A0A433DLF5</accession>
<keyword evidence="3" id="KW-1185">Reference proteome</keyword>
<dbReference type="InterPro" id="IPR005545">
    <property type="entry name" value="YCII"/>
</dbReference>
<dbReference type="Gene3D" id="3.30.70.1060">
    <property type="entry name" value="Dimeric alpha+beta barrel"/>
    <property type="match status" value="1"/>
</dbReference>
<organism evidence="2 3">
    <name type="scientific">Jimgerdemannia flammicorona</name>
    <dbReference type="NCBI Taxonomy" id="994334"/>
    <lineage>
        <taxon>Eukaryota</taxon>
        <taxon>Fungi</taxon>
        <taxon>Fungi incertae sedis</taxon>
        <taxon>Mucoromycota</taxon>
        <taxon>Mucoromycotina</taxon>
        <taxon>Endogonomycetes</taxon>
        <taxon>Endogonales</taxon>
        <taxon>Endogonaceae</taxon>
        <taxon>Jimgerdemannia</taxon>
    </lineage>
</organism>
<evidence type="ECO:0000259" key="1">
    <source>
        <dbReference type="Pfam" id="PF03795"/>
    </source>
</evidence>
<dbReference type="InterPro" id="IPR051807">
    <property type="entry name" value="Sec-metab_biosynth-assoc"/>
</dbReference>
<dbReference type="InterPro" id="IPR011008">
    <property type="entry name" value="Dimeric_a/b-barrel"/>
</dbReference>
<comment type="caution">
    <text evidence="2">The sequence shown here is derived from an EMBL/GenBank/DDBJ whole genome shotgun (WGS) entry which is preliminary data.</text>
</comment>
<dbReference type="AlphaFoldDB" id="A0A433DLF5"/>
<protein>
    <recommendedName>
        <fullName evidence="1">YCII-related domain-containing protein</fullName>
    </recommendedName>
</protein>
<dbReference type="EMBL" id="RBNI01000525">
    <property type="protein sequence ID" value="RUP51708.1"/>
    <property type="molecule type" value="Genomic_DNA"/>
</dbReference>
<dbReference type="PANTHER" id="PTHR33606:SF3">
    <property type="entry name" value="PROTEIN YCII"/>
    <property type="match status" value="1"/>
</dbReference>
<dbReference type="PANTHER" id="PTHR33606">
    <property type="entry name" value="PROTEIN YCII"/>
    <property type="match status" value="1"/>
</dbReference>
<proteinExistence type="predicted"/>
<evidence type="ECO:0000313" key="2">
    <source>
        <dbReference type="EMBL" id="RUP51708.1"/>
    </source>
</evidence>
<dbReference type="OrthoDB" id="5519740at2759"/>
<gene>
    <name evidence="2" type="ORF">BC936DRAFT_146398</name>
</gene>
<name>A0A433DLF5_9FUNG</name>
<reference evidence="2 3" key="1">
    <citation type="journal article" date="2018" name="New Phytol.">
        <title>Phylogenomics of Endogonaceae and evolution of mycorrhizas within Mucoromycota.</title>
        <authorList>
            <person name="Chang Y."/>
            <person name="Desiro A."/>
            <person name="Na H."/>
            <person name="Sandor L."/>
            <person name="Lipzen A."/>
            <person name="Clum A."/>
            <person name="Barry K."/>
            <person name="Grigoriev I.V."/>
            <person name="Martin F.M."/>
            <person name="Stajich J.E."/>
            <person name="Smith M.E."/>
            <person name="Bonito G."/>
            <person name="Spatafora J.W."/>
        </authorList>
    </citation>
    <scope>NUCLEOTIDE SEQUENCE [LARGE SCALE GENOMIC DNA]</scope>
    <source>
        <strain evidence="2 3">GMNB39</strain>
    </source>
</reference>
<sequence>MLSTLLRPLSSSFPHTFTGARAFTASAIASKQQFLVIAYDYTDAEALARRLAVRPAHLALATEDKKAGLVLSAGAILDSHEGGKMIGSSIIFESDSEQEVHDHVARDPYVTGKVWERWEVLPYLFSMHFVCHIPSGSSAELIEY</sequence>
<dbReference type="SUPFAM" id="SSF54909">
    <property type="entry name" value="Dimeric alpha+beta barrel"/>
    <property type="match status" value="1"/>
</dbReference>